<keyword evidence="2 7" id="KW-0808">Transferase</keyword>
<dbReference type="InterPro" id="IPR010206">
    <property type="entry name" value="PolA_pol_I"/>
</dbReference>
<dbReference type="PANTHER" id="PTHR43051">
    <property type="entry name" value="POLYNUCLEOTIDE ADENYLYLTRANSFERASE FAMILY PROTEIN"/>
    <property type="match status" value="1"/>
</dbReference>
<feature type="active site" evidence="7">
    <location>
        <position position="153"/>
    </location>
</feature>
<evidence type="ECO:0000256" key="5">
    <source>
        <dbReference type="ARBA" id="ARBA00022884"/>
    </source>
</evidence>
<evidence type="ECO:0000256" key="1">
    <source>
        <dbReference type="ARBA" id="ARBA00022664"/>
    </source>
</evidence>
<dbReference type="EC" id="2.7.7.19" evidence="7"/>
<evidence type="ECO:0000313" key="14">
    <source>
        <dbReference type="Proteomes" id="UP001597380"/>
    </source>
</evidence>
<keyword evidence="5 7" id="KW-0694">RNA-binding</keyword>
<dbReference type="InterPro" id="IPR002646">
    <property type="entry name" value="PolA_pol_head_dom"/>
</dbReference>
<gene>
    <name evidence="7 13" type="primary">pcnB</name>
    <name evidence="13" type="ORF">ACFSJ3_10375</name>
</gene>
<dbReference type="InterPro" id="IPR025866">
    <property type="entry name" value="PolyA_pol_arg_C_dom"/>
</dbReference>
<proteinExistence type="inferred from homology"/>
<feature type="domain" description="Polymerase A arginine-rich C-terminal" evidence="11">
    <location>
        <begin position="329"/>
        <end position="447"/>
    </location>
</feature>
<dbReference type="Proteomes" id="UP001597380">
    <property type="component" value="Unassembled WGS sequence"/>
</dbReference>
<keyword evidence="1 7" id="KW-0507">mRNA processing</keyword>
<keyword evidence="13" id="KW-0548">Nucleotidyltransferase</keyword>
<feature type="domain" description="Poly A polymerase head" evidence="10">
    <location>
        <begin position="53"/>
        <end position="183"/>
    </location>
</feature>
<accession>A0ABW4XNG7</accession>
<sequence>MCKQAVGQQDQDETGGALEATVIPRSAHSISRTDISDNALKVLYRLSKHGYQAYLVGGGVRDLLLGLKPKDFDIVTDASPEQVKKLFRNCRLVGRRFRLAHILFGRDIIEVATMRGHHSNAEDDKTGNAHAETGMILRDNVYGTIEEDAARRDFSINALYYNIADFSVHDFAHGVEAIEKRKIDLIGDPETRYREDPVRMLRAVRFAVKLDMSITKRTAKPIPELAHMLQQIPAARLFEEVQKLFLAGRALDTYKMLREYKLMQQLFPSLKPCFTDEGDSDAERFLEAALANTDKRIAEGKRVTPAFLFAALYWGPVQARCEELMLESDLPYTDALGLASSDVLDRAQKRIAVPKRFSIPAREIWQLQLRLPKRMGNRAEKLAGHPRFRAAYDFLLLRGSIVGGEVEELAQWWTDYQQSDESHQQQLIKALKPRGPRRSRNSRRRRKPKSAGSSNKESKGESNQ</sequence>
<evidence type="ECO:0000259" key="12">
    <source>
        <dbReference type="Pfam" id="PF12627"/>
    </source>
</evidence>
<evidence type="ECO:0000256" key="3">
    <source>
        <dbReference type="ARBA" id="ARBA00022741"/>
    </source>
</evidence>
<organism evidence="13 14">
    <name type="scientific">Corallincola platygyrae</name>
    <dbReference type="NCBI Taxonomy" id="1193278"/>
    <lineage>
        <taxon>Bacteria</taxon>
        <taxon>Pseudomonadati</taxon>
        <taxon>Pseudomonadota</taxon>
        <taxon>Gammaproteobacteria</taxon>
        <taxon>Alteromonadales</taxon>
        <taxon>Psychromonadaceae</taxon>
        <taxon>Corallincola</taxon>
    </lineage>
</organism>
<dbReference type="NCBIfam" id="TIGR01942">
    <property type="entry name" value="pcnB"/>
    <property type="match status" value="1"/>
</dbReference>
<dbReference type="CDD" id="cd05398">
    <property type="entry name" value="NT_ClassII-CCAase"/>
    <property type="match status" value="1"/>
</dbReference>
<dbReference type="InterPro" id="IPR043519">
    <property type="entry name" value="NT_sf"/>
</dbReference>
<keyword evidence="14" id="KW-1185">Reference proteome</keyword>
<name>A0ABW4XNG7_9GAMM</name>
<dbReference type="Pfam" id="PF12627">
    <property type="entry name" value="PolyA_pol_RNAbd"/>
    <property type="match status" value="1"/>
</dbReference>
<feature type="active site" evidence="7">
    <location>
        <position position="71"/>
    </location>
</feature>
<dbReference type="SUPFAM" id="SSF81301">
    <property type="entry name" value="Nucleotidyltransferase"/>
    <property type="match status" value="1"/>
</dbReference>
<protein>
    <recommendedName>
        <fullName evidence="7">Poly(A) polymerase I</fullName>
        <shortName evidence="7">PAP I</shortName>
        <ecNumber evidence="7">2.7.7.19</ecNumber>
    </recommendedName>
</protein>
<keyword evidence="3 7" id="KW-0547">Nucleotide-binding</keyword>
<dbReference type="RefSeq" id="WP_345339227.1">
    <property type="nucleotide sequence ID" value="NZ_BAABLI010000008.1"/>
</dbReference>
<feature type="active site" evidence="7">
    <location>
        <position position="73"/>
    </location>
</feature>
<dbReference type="PANTHER" id="PTHR43051:SF1">
    <property type="entry name" value="POLYNUCLEOTIDE ADENYLYLTRANSFERASE FAMILY PROTEIN"/>
    <property type="match status" value="1"/>
</dbReference>
<dbReference type="InterPro" id="IPR032828">
    <property type="entry name" value="PolyA_RNA-bd"/>
</dbReference>
<dbReference type="Gene3D" id="3.30.460.10">
    <property type="entry name" value="Beta Polymerase, domain 2"/>
    <property type="match status" value="1"/>
</dbReference>
<feature type="region of interest" description="Disordered" evidence="9">
    <location>
        <begin position="423"/>
        <end position="464"/>
    </location>
</feature>
<evidence type="ECO:0000256" key="7">
    <source>
        <dbReference type="HAMAP-Rule" id="MF_00957"/>
    </source>
</evidence>
<dbReference type="HAMAP" id="MF_00957">
    <property type="entry name" value="PolyA_pol"/>
    <property type="match status" value="1"/>
</dbReference>
<evidence type="ECO:0000256" key="9">
    <source>
        <dbReference type="SAM" id="MobiDB-lite"/>
    </source>
</evidence>
<evidence type="ECO:0000313" key="13">
    <source>
        <dbReference type="EMBL" id="MFD2096389.1"/>
    </source>
</evidence>
<keyword evidence="4 7" id="KW-0067">ATP-binding</keyword>
<dbReference type="InterPro" id="IPR052191">
    <property type="entry name" value="tRNA_ntf/polyA_polymerase_I"/>
</dbReference>
<feature type="compositionally biased region" description="Basic residues" evidence="9">
    <location>
        <begin position="431"/>
        <end position="449"/>
    </location>
</feature>
<evidence type="ECO:0000256" key="8">
    <source>
        <dbReference type="RuleBase" id="RU003953"/>
    </source>
</evidence>
<comment type="similarity">
    <text evidence="7 8">Belongs to the tRNA nucleotidyltransferase/poly(A) polymerase family.</text>
</comment>
<evidence type="ECO:0000256" key="4">
    <source>
        <dbReference type="ARBA" id="ARBA00022840"/>
    </source>
</evidence>
<reference evidence="14" key="1">
    <citation type="journal article" date="2019" name="Int. J. Syst. Evol. Microbiol.">
        <title>The Global Catalogue of Microorganisms (GCM) 10K type strain sequencing project: providing services to taxonomists for standard genome sequencing and annotation.</title>
        <authorList>
            <consortium name="The Broad Institute Genomics Platform"/>
            <consortium name="The Broad Institute Genome Sequencing Center for Infectious Disease"/>
            <person name="Wu L."/>
            <person name="Ma J."/>
        </authorList>
    </citation>
    <scope>NUCLEOTIDE SEQUENCE [LARGE SCALE GENOMIC DNA]</scope>
    <source>
        <strain evidence="14">CGMCC 1.10992</strain>
    </source>
</reference>
<dbReference type="Gene3D" id="1.10.3090.10">
    <property type="entry name" value="cca-adding enzyme, domain 2"/>
    <property type="match status" value="1"/>
</dbReference>
<dbReference type="Pfam" id="PF01743">
    <property type="entry name" value="PolyA_pol"/>
    <property type="match status" value="1"/>
</dbReference>
<dbReference type="SUPFAM" id="SSF81891">
    <property type="entry name" value="Poly A polymerase C-terminal region-like"/>
    <property type="match status" value="1"/>
</dbReference>
<comment type="catalytic activity">
    <reaction evidence="7">
        <text>RNA(n) + ATP = RNA(n)-3'-adenine ribonucleotide + diphosphate</text>
        <dbReference type="Rhea" id="RHEA:11332"/>
        <dbReference type="Rhea" id="RHEA-COMP:14527"/>
        <dbReference type="Rhea" id="RHEA-COMP:17347"/>
        <dbReference type="ChEBI" id="CHEBI:30616"/>
        <dbReference type="ChEBI" id="CHEBI:33019"/>
        <dbReference type="ChEBI" id="CHEBI:140395"/>
        <dbReference type="ChEBI" id="CHEBI:173115"/>
        <dbReference type="EC" id="2.7.7.19"/>
    </reaction>
</comment>
<evidence type="ECO:0000259" key="10">
    <source>
        <dbReference type="Pfam" id="PF01743"/>
    </source>
</evidence>
<comment type="caution">
    <text evidence="13">The sequence shown here is derived from an EMBL/GenBank/DDBJ whole genome shotgun (WGS) entry which is preliminary data.</text>
</comment>
<evidence type="ECO:0000259" key="11">
    <source>
        <dbReference type="Pfam" id="PF12626"/>
    </source>
</evidence>
<keyword evidence="6 7" id="KW-0804">Transcription</keyword>
<evidence type="ECO:0000256" key="6">
    <source>
        <dbReference type="ARBA" id="ARBA00023163"/>
    </source>
</evidence>
<evidence type="ECO:0000256" key="2">
    <source>
        <dbReference type="ARBA" id="ARBA00022679"/>
    </source>
</evidence>
<dbReference type="GO" id="GO:1990817">
    <property type="term" value="F:poly(A) RNA polymerase activity"/>
    <property type="evidence" value="ECO:0007669"/>
    <property type="project" value="UniProtKB-EC"/>
</dbReference>
<dbReference type="EMBL" id="JBHUHT010000012">
    <property type="protein sequence ID" value="MFD2096389.1"/>
    <property type="molecule type" value="Genomic_DNA"/>
</dbReference>
<comment type="function">
    <text evidence="7">Adds poly(A) tail to the 3' end of many RNAs, which usually targets these RNAs for decay. Plays a significant role in the global control of gene expression, through influencing the rate of transcript degradation, and in the general RNA quality control.</text>
</comment>
<dbReference type="Pfam" id="PF12626">
    <property type="entry name" value="PolyA_pol_arg_C"/>
    <property type="match status" value="1"/>
</dbReference>
<feature type="domain" description="tRNA nucleotidyltransferase/poly(A) polymerase RNA and SrmB- binding" evidence="12">
    <location>
        <begin position="211"/>
        <end position="272"/>
    </location>
</feature>